<proteinExistence type="predicted"/>
<accession>A0A510JKY3</accession>
<dbReference type="EMBL" id="AP019823">
    <property type="protein sequence ID" value="BBM39031.1"/>
    <property type="molecule type" value="Genomic_DNA"/>
</dbReference>
<dbReference type="Proteomes" id="UP000321892">
    <property type="component" value="Chromosome"/>
</dbReference>
<name>A0A510JKY3_9FUSO</name>
<gene>
    <name evidence="1" type="ORF">JCM16775_1742</name>
</gene>
<reference evidence="1 2" key="1">
    <citation type="submission" date="2019-07" db="EMBL/GenBank/DDBJ databases">
        <title>Complete Genome Sequence of Leptotrichia hofstadii Strain JCM16775.</title>
        <authorList>
            <person name="Watanabe S."/>
            <person name="Cui L."/>
        </authorList>
    </citation>
    <scope>NUCLEOTIDE SEQUENCE [LARGE SCALE GENOMIC DNA]</scope>
    <source>
        <strain evidence="1 2">JCM16775</strain>
    </source>
</reference>
<protein>
    <submittedName>
        <fullName evidence="1">Uncharacterized protein</fullName>
    </submittedName>
</protein>
<evidence type="ECO:0000313" key="1">
    <source>
        <dbReference type="EMBL" id="BBM39031.1"/>
    </source>
</evidence>
<evidence type="ECO:0000313" key="2">
    <source>
        <dbReference type="Proteomes" id="UP000321892"/>
    </source>
</evidence>
<organism evidence="1 2">
    <name type="scientific">Leptotrichia hofstadii</name>
    <dbReference type="NCBI Taxonomy" id="157688"/>
    <lineage>
        <taxon>Bacteria</taxon>
        <taxon>Fusobacteriati</taxon>
        <taxon>Fusobacteriota</taxon>
        <taxon>Fusobacteriia</taxon>
        <taxon>Fusobacteriales</taxon>
        <taxon>Leptotrichiaceae</taxon>
        <taxon>Leptotrichia</taxon>
    </lineage>
</organism>
<sequence length="59" mass="6882">MYLVRTDVHKAGTHMGPNSVINSLDKTGIDGGEAWDWREKHKISRDIKNYRQYDSSFKK</sequence>
<dbReference type="AlphaFoldDB" id="A0A510JKY3"/>
<keyword evidence="2" id="KW-1185">Reference proteome</keyword>
<dbReference type="KEGG" id="lhf:JCM16775_1742"/>